<keyword evidence="2" id="KW-1185">Reference proteome</keyword>
<dbReference type="SUPFAM" id="SSF82171">
    <property type="entry name" value="DPP6 N-terminal domain-like"/>
    <property type="match status" value="1"/>
</dbReference>
<dbReference type="RefSeq" id="WP_163605880.1">
    <property type="nucleotide sequence ID" value="NZ_JAABOO010000001.1"/>
</dbReference>
<evidence type="ECO:0008006" key="3">
    <source>
        <dbReference type="Google" id="ProtNLM"/>
    </source>
</evidence>
<organism evidence="1 2">
    <name type="scientific">Leptobacterium flavescens</name>
    <dbReference type="NCBI Taxonomy" id="472055"/>
    <lineage>
        <taxon>Bacteria</taxon>
        <taxon>Pseudomonadati</taxon>
        <taxon>Bacteroidota</taxon>
        <taxon>Flavobacteriia</taxon>
        <taxon>Flavobacteriales</taxon>
        <taxon>Flavobacteriaceae</taxon>
        <taxon>Leptobacterium</taxon>
    </lineage>
</organism>
<dbReference type="AlphaFoldDB" id="A0A6P0UJZ5"/>
<proteinExistence type="predicted"/>
<dbReference type="InterPro" id="IPR011659">
    <property type="entry name" value="WD40"/>
</dbReference>
<sequence length="299" mass="33843">MKNFIFLMTVFCIISCKSTADEPMEAQIVGEGSISLDAPEFATSVSSDQKQMYFNRTSPDRSQMQLMYTEFKDGKWTEAEALPFSTEEHRDVDPFLTHDGKRLYFSSTRPLKEGEEKKDFDTWYVEKVNGKWSEPINPGVPMNSDSTEIFVSMAKNRNAYFVSERSGERTIMVSRFKDGDYQQAEKITLRLRGKPIYASNPGIASDESFMIVAVRDPEGNGSPDLFISFNRNGKWSELKNLGPNVNSPFADFAPGLSKDDKTLYFTSERPGVVPPQKEGVRPPGDIYKVNLKTLLDKIK</sequence>
<comment type="caution">
    <text evidence="1">The sequence shown here is derived from an EMBL/GenBank/DDBJ whole genome shotgun (WGS) entry which is preliminary data.</text>
</comment>
<protein>
    <recommendedName>
        <fullName evidence="3">Exo-alpha-sialidase</fullName>
    </recommendedName>
</protein>
<dbReference type="InterPro" id="IPR011042">
    <property type="entry name" value="6-blade_b-propeller_TolB-like"/>
</dbReference>
<dbReference type="Gene3D" id="2.120.10.30">
    <property type="entry name" value="TolB, C-terminal domain"/>
    <property type="match status" value="1"/>
</dbReference>
<accession>A0A6P0UJZ5</accession>
<gene>
    <name evidence="1" type="ORF">GWK08_05435</name>
</gene>
<evidence type="ECO:0000313" key="2">
    <source>
        <dbReference type="Proteomes" id="UP000468581"/>
    </source>
</evidence>
<dbReference type="Proteomes" id="UP000468581">
    <property type="component" value="Unassembled WGS sequence"/>
</dbReference>
<reference evidence="1 2" key="1">
    <citation type="submission" date="2020-01" db="EMBL/GenBank/DDBJ databases">
        <title>Leptobacterium flavescens.</title>
        <authorList>
            <person name="Wang G."/>
        </authorList>
    </citation>
    <scope>NUCLEOTIDE SEQUENCE [LARGE SCALE GENOMIC DNA]</scope>
    <source>
        <strain evidence="1 2">KCTC 22160</strain>
    </source>
</reference>
<evidence type="ECO:0000313" key="1">
    <source>
        <dbReference type="EMBL" id="NER12872.1"/>
    </source>
</evidence>
<dbReference type="Pfam" id="PF07676">
    <property type="entry name" value="PD40"/>
    <property type="match status" value="2"/>
</dbReference>
<dbReference type="EMBL" id="JAABOO010000001">
    <property type="protein sequence ID" value="NER12872.1"/>
    <property type="molecule type" value="Genomic_DNA"/>
</dbReference>
<name>A0A6P0UJZ5_9FLAO</name>